<name>A0ABW3XFA7_9ACTN</name>
<dbReference type="PANTHER" id="PTHR43441:SF10">
    <property type="entry name" value="ACETYLTRANSFERASE"/>
    <property type="match status" value="1"/>
</dbReference>
<dbReference type="Proteomes" id="UP001597058">
    <property type="component" value="Unassembled WGS sequence"/>
</dbReference>
<dbReference type="InterPro" id="IPR000182">
    <property type="entry name" value="GNAT_dom"/>
</dbReference>
<dbReference type="Gene3D" id="3.40.630.30">
    <property type="match status" value="1"/>
</dbReference>
<dbReference type="Pfam" id="PF13302">
    <property type="entry name" value="Acetyltransf_3"/>
    <property type="match status" value="1"/>
</dbReference>
<proteinExistence type="predicted"/>
<comment type="caution">
    <text evidence="2">The sequence shown here is derived from an EMBL/GenBank/DDBJ whole genome shotgun (WGS) entry which is preliminary data.</text>
</comment>
<dbReference type="SUPFAM" id="SSF55729">
    <property type="entry name" value="Acyl-CoA N-acyltransferases (Nat)"/>
    <property type="match status" value="1"/>
</dbReference>
<dbReference type="EMBL" id="JBHTMM010000023">
    <property type="protein sequence ID" value="MFD1308137.1"/>
    <property type="molecule type" value="Genomic_DNA"/>
</dbReference>
<reference evidence="3" key="1">
    <citation type="journal article" date="2019" name="Int. J. Syst. Evol. Microbiol.">
        <title>The Global Catalogue of Microorganisms (GCM) 10K type strain sequencing project: providing services to taxonomists for standard genome sequencing and annotation.</title>
        <authorList>
            <consortium name="The Broad Institute Genomics Platform"/>
            <consortium name="The Broad Institute Genome Sequencing Center for Infectious Disease"/>
            <person name="Wu L."/>
            <person name="Ma J."/>
        </authorList>
    </citation>
    <scope>NUCLEOTIDE SEQUENCE [LARGE SCALE GENOMIC DNA]</scope>
    <source>
        <strain evidence="3">CGMCC 4.7020</strain>
    </source>
</reference>
<keyword evidence="3" id="KW-1185">Reference proteome</keyword>
<dbReference type="PANTHER" id="PTHR43441">
    <property type="entry name" value="RIBOSOMAL-PROTEIN-SERINE ACETYLTRANSFERASE"/>
    <property type="match status" value="1"/>
</dbReference>
<feature type="domain" description="N-acetyltransferase" evidence="1">
    <location>
        <begin position="20"/>
        <end position="181"/>
    </location>
</feature>
<evidence type="ECO:0000313" key="2">
    <source>
        <dbReference type="EMBL" id="MFD1308137.1"/>
    </source>
</evidence>
<organism evidence="2 3">
    <name type="scientific">Streptomyces kaempferi</name>
    <dbReference type="NCBI Taxonomy" id="333725"/>
    <lineage>
        <taxon>Bacteria</taxon>
        <taxon>Bacillati</taxon>
        <taxon>Actinomycetota</taxon>
        <taxon>Actinomycetes</taxon>
        <taxon>Kitasatosporales</taxon>
        <taxon>Streptomycetaceae</taxon>
        <taxon>Streptomyces</taxon>
    </lineage>
</organism>
<dbReference type="GO" id="GO:0016746">
    <property type="term" value="F:acyltransferase activity"/>
    <property type="evidence" value="ECO:0007669"/>
    <property type="project" value="UniProtKB-KW"/>
</dbReference>
<dbReference type="PROSITE" id="PS51186">
    <property type="entry name" value="GNAT"/>
    <property type="match status" value="1"/>
</dbReference>
<evidence type="ECO:0000259" key="1">
    <source>
        <dbReference type="PROSITE" id="PS51186"/>
    </source>
</evidence>
<sequence length="191" mass="20650">MDDRTSLALPAPLRLVGFGIQLREWTDEDVPDLVALYDDPEIDRWTPVASPFGTGDARDYLAAARTKRADGHTVQLAITTDGRTALGEILLFHSAVDGRDVELAYGIGAAHRRRGLAAGAVRLMVDHALRNTRARRAVLRIEDGNTASEGVAGATGFVLTDDDPVVRTAKGREVVLRTWCHLGDGGRPTGW</sequence>
<protein>
    <submittedName>
        <fullName evidence="2">GNAT family N-acetyltransferase</fullName>
        <ecNumber evidence="2">2.3.-.-</ecNumber>
    </submittedName>
</protein>
<dbReference type="InterPro" id="IPR016181">
    <property type="entry name" value="Acyl_CoA_acyltransferase"/>
</dbReference>
<keyword evidence="2" id="KW-0012">Acyltransferase</keyword>
<keyword evidence="2" id="KW-0808">Transferase</keyword>
<accession>A0ABW3XFA7</accession>
<evidence type="ECO:0000313" key="3">
    <source>
        <dbReference type="Proteomes" id="UP001597058"/>
    </source>
</evidence>
<dbReference type="RefSeq" id="WP_381232530.1">
    <property type="nucleotide sequence ID" value="NZ_JBHSKH010000001.1"/>
</dbReference>
<dbReference type="EC" id="2.3.-.-" evidence="2"/>
<dbReference type="InterPro" id="IPR051908">
    <property type="entry name" value="Ribosomal_N-acetyltransferase"/>
</dbReference>
<gene>
    <name evidence="2" type="ORF">ACFQ5X_20050</name>
</gene>